<evidence type="ECO:0000256" key="5">
    <source>
        <dbReference type="ARBA" id="ARBA00022989"/>
    </source>
</evidence>
<reference evidence="11" key="1">
    <citation type="journal article" date="2020" name="mSystems">
        <title>Genome- and Community-Level Interaction Insights into Carbon Utilization and Element Cycling Functions of Hydrothermarchaeota in Hydrothermal Sediment.</title>
        <authorList>
            <person name="Zhou Z."/>
            <person name="Liu Y."/>
            <person name="Xu W."/>
            <person name="Pan J."/>
            <person name="Luo Z.H."/>
            <person name="Li M."/>
        </authorList>
    </citation>
    <scope>NUCLEOTIDE SEQUENCE [LARGE SCALE GENOMIC DNA]</scope>
    <source>
        <strain evidence="11">HyVt-538</strain>
    </source>
</reference>
<dbReference type="Pfam" id="PF02397">
    <property type="entry name" value="Bac_transf"/>
    <property type="match status" value="1"/>
</dbReference>
<dbReference type="Pfam" id="PF13727">
    <property type="entry name" value="CoA_binding_3"/>
    <property type="match status" value="1"/>
</dbReference>
<evidence type="ECO:0000256" key="7">
    <source>
        <dbReference type="ARBA" id="ARBA00023169"/>
    </source>
</evidence>
<evidence type="ECO:0000256" key="4">
    <source>
        <dbReference type="ARBA" id="ARBA00022692"/>
    </source>
</evidence>
<evidence type="ECO:0000256" key="2">
    <source>
        <dbReference type="ARBA" id="ARBA00006464"/>
    </source>
</evidence>
<dbReference type="PANTHER" id="PTHR30576:SF0">
    <property type="entry name" value="UNDECAPRENYL-PHOSPHATE N-ACETYLGALACTOSAMINYL 1-PHOSPHATE TRANSFERASE-RELATED"/>
    <property type="match status" value="1"/>
</dbReference>
<feature type="transmembrane region" description="Helical" evidence="9">
    <location>
        <begin position="170"/>
        <end position="189"/>
    </location>
</feature>
<dbReference type="NCBIfam" id="TIGR03025">
    <property type="entry name" value="EPS_sugtrans"/>
    <property type="match status" value="1"/>
</dbReference>
<dbReference type="EMBL" id="DROP01000239">
    <property type="protein sequence ID" value="HHI89008.1"/>
    <property type="molecule type" value="Genomic_DNA"/>
</dbReference>
<sequence length="528" mass="59297">MVQAQNPDVGRVGTPANKPQNRPPETLDAFARRTGQTHAKQSETRPAQRERVKLSEIKFPHKTGNMAAVRTTLQLIDAVLVSLVILVSVWHGYIGVNNHNVFAPLAAGISGAIGFFGALLLMKTYQFSPVERYAGHMKEVVLGAMAAVGLWLSLALMIKPDSFLPDALAFSGLYATLTLLLLHHVYYHYIRHQYEKGQLIPTIVMLGATEAARRLIEENARRRELNILAIFDERLSRAPHNIHGVPVVGKIQDMLEWEALPYVDRIVVTLPSMAETRKREFVRQVRKLPNNIAFVDDAFENLDHVHQRLSQIASVNLRDMASRSVSGRHIVAKRLMDIVISGTALLVLSPILALVALAIRLDSPGPILFKQKRQGFNNRVFDVFKFRSLKVDQQDRDARSQVTAGDSRVTRVGRFIRKTSIDELPQLFNVLKGDMSLVGPRPHAVGMHTGDVETYKLVDEYAHRLKVKPGLTGWAQINGSRGPLHDAESVARRVRLDLEYIERSNIWFDLMIMIKTIPCLLGDDENIR</sequence>
<keyword evidence="7" id="KW-0270">Exopolysaccharide synthesis</keyword>
<dbReference type="GO" id="GO:0016780">
    <property type="term" value="F:phosphotransferase activity, for other substituted phosphate groups"/>
    <property type="evidence" value="ECO:0007669"/>
    <property type="project" value="TreeGrafter"/>
</dbReference>
<feature type="transmembrane region" description="Helical" evidence="9">
    <location>
        <begin position="101"/>
        <end position="120"/>
    </location>
</feature>
<evidence type="ECO:0000256" key="6">
    <source>
        <dbReference type="ARBA" id="ARBA00023136"/>
    </source>
</evidence>
<name>A0A7V5U1B3_9PROT</name>
<feature type="domain" description="Bacterial sugar transferase" evidence="10">
    <location>
        <begin position="333"/>
        <end position="520"/>
    </location>
</feature>
<evidence type="ECO:0000256" key="9">
    <source>
        <dbReference type="SAM" id="Phobius"/>
    </source>
</evidence>
<feature type="transmembrane region" description="Helical" evidence="9">
    <location>
        <begin position="140"/>
        <end position="158"/>
    </location>
</feature>
<keyword evidence="4 9" id="KW-0812">Transmembrane</keyword>
<feature type="region of interest" description="Disordered" evidence="8">
    <location>
        <begin position="1"/>
        <end position="50"/>
    </location>
</feature>
<keyword evidence="5 9" id="KW-1133">Transmembrane helix</keyword>
<protein>
    <submittedName>
        <fullName evidence="11">Exopolysaccharide biosynthesis polyprenyl glycosylphosphotransferase</fullName>
    </submittedName>
</protein>
<feature type="compositionally biased region" description="Basic and acidic residues" evidence="8">
    <location>
        <begin position="40"/>
        <end position="50"/>
    </location>
</feature>
<organism evidence="11">
    <name type="scientific">Hellea balneolensis</name>
    <dbReference type="NCBI Taxonomy" id="287478"/>
    <lineage>
        <taxon>Bacteria</taxon>
        <taxon>Pseudomonadati</taxon>
        <taxon>Pseudomonadota</taxon>
        <taxon>Alphaproteobacteria</taxon>
        <taxon>Maricaulales</taxon>
        <taxon>Robiginitomaculaceae</taxon>
        <taxon>Hellea</taxon>
    </lineage>
</organism>
<keyword evidence="3" id="KW-0808">Transferase</keyword>
<evidence type="ECO:0000313" key="11">
    <source>
        <dbReference type="EMBL" id="HHI89008.1"/>
    </source>
</evidence>
<dbReference type="PANTHER" id="PTHR30576">
    <property type="entry name" value="COLANIC BIOSYNTHESIS UDP-GLUCOSE LIPID CARRIER TRANSFERASE"/>
    <property type="match status" value="1"/>
</dbReference>
<evidence type="ECO:0000256" key="8">
    <source>
        <dbReference type="SAM" id="MobiDB-lite"/>
    </source>
</evidence>
<feature type="transmembrane region" description="Helical" evidence="9">
    <location>
        <begin position="75"/>
        <end position="95"/>
    </location>
</feature>
<dbReference type="Gene3D" id="3.40.50.720">
    <property type="entry name" value="NAD(P)-binding Rossmann-like Domain"/>
    <property type="match status" value="1"/>
</dbReference>
<comment type="subcellular location">
    <subcellularLocation>
        <location evidence="1">Membrane</location>
        <topology evidence="1">Multi-pass membrane protein</topology>
    </subcellularLocation>
</comment>
<dbReference type="GO" id="GO:0000271">
    <property type="term" value="P:polysaccharide biosynthetic process"/>
    <property type="evidence" value="ECO:0007669"/>
    <property type="project" value="UniProtKB-KW"/>
</dbReference>
<keyword evidence="6 9" id="KW-0472">Membrane</keyword>
<comment type="caution">
    <text evidence="11">The sequence shown here is derived from an EMBL/GenBank/DDBJ whole genome shotgun (WGS) entry which is preliminary data.</text>
</comment>
<evidence type="ECO:0000256" key="3">
    <source>
        <dbReference type="ARBA" id="ARBA00022679"/>
    </source>
</evidence>
<dbReference type="Proteomes" id="UP000885806">
    <property type="component" value="Unassembled WGS sequence"/>
</dbReference>
<dbReference type="AlphaFoldDB" id="A0A7V5U1B3"/>
<dbReference type="InterPro" id="IPR017475">
    <property type="entry name" value="EPS_sugar_tfrase"/>
</dbReference>
<evidence type="ECO:0000259" key="10">
    <source>
        <dbReference type="Pfam" id="PF02397"/>
    </source>
</evidence>
<comment type="similarity">
    <text evidence="2">Belongs to the bacterial sugar transferase family.</text>
</comment>
<gene>
    <name evidence="11" type="ORF">ENK01_03555</name>
</gene>
<dbReference type="InterPro" id="IPR003362">
    <property type="entry name" value="Bact_transf"/>
</dbReference>
<proteinExistence type="inferred from homology"/>
<feature type="transmembrane region" description="Helical" evidence="9">
    <location>
        <begin position="338"/>
        <end position="359"/>
    </location>
</feature>
<dbReference type="GO" id="GO:0016020">
    <property type="term" value="C:membrane"/>
    <property type="evidence" value="ECO:0007669"/>
    <property type="project" value="UniProtKB-SubCell"/>
</dbReference>
<evidence type="ECO:0000256" key="1">
    <source>
        <dbReference type="ARBA" id="ARBA00004141"/>
    </source>
</evidence>
<accession>A0A7V5U1B3</accession>